<feature type="domain" description="Phasin" evidence="1">
    <location>
        <begin position="6"/>
        <end position="103"/>
    </location>
</feature>
<dbReference type="Pfam" id="PF09361">
    <property type="entry name" value="Phasin_2"/>
    <property type="match status" value="1"/>
</dbReference>
<dbReference type="EMBL" id="QPGB01000001">
    <property type="protein sequence ID" value="RCS59856.1"/>
    <property type="molecule type" value="Genomic_DNA"/>
</dbReference>
<evidence type="ECO:0000313" key="3">
    <source>
        <dbReference type="Proteomes" id="UP000252357"/>
    </source>
</evidence>
<dbReference type="RefSeq" id="WP_114402005.1">
    <property type="nucleotide sequence ID" value="NZ_QPGB01000001.1"/>
</dbReference>
<dbReference type="OrthoDB" id="5298576at2"/>
<protein>
    <submittedName>
        <fullName evidence="2">Phasin family protein</fullName>
    </submittedName>
</protein>
<evidence type="ECO:0000313" key="2">
    <source>
        <dbReference type="EMBL" id="RCS59856.1"/>
    </source>
</evidence>
<organism evidence="2 3">
    <name type="scientific">Parvibium lacunae</name>
    <dbReference type="NCBI Taxonomy" id="1888893"/>
    <lineage>
        <taxon>Bacteria</taxon>
        <taxon>Pseudomonadati</taxon>
        <taxon>Pseudomonadota</taxon>
        <taxon>Betaproteobacteria</taxon>
        <taxon>Burkholderiales</taxon>
        <taxon>Alcaligenaceae</taxon>
        <taxon>Parvibium</taxon>
    </lineage>
</organism>
<gene>
    <name evidence="2" type="ORF">DU000_03955</name>
</gene>
<dbReference type="AlphaFoldDB" id="A0A368L898"/>
<dbReference type="Proteomes" id="UP000252357">
    <property type="component" value="Unassembled WGS sequence"/>
</dbReference>
<dbReference type="NCBIfam" id="TIGR01841">
    <property type="entry name" value="phasin"/>
    <property type="match status" value="1"/>
</dbReference>
<keyword evidence="3" id="KW-1185">Reference proteome</keyword>
<accession>A0A368L898</accession>
<dbReference type="InterPro" id="IPR010127">
    <property type="entry name" value="Phasin_subfam-1"/>
</dbReference>
<comment type="caution">
    <text evidence="2">The sequence shown here is derived from an EMBL/GenBank/DDBJ whole genome shotgun (WGS) entry which is preliminary data.</text>
</comment>
<reference evidence="2 3" key="1">
    <citation type="journal article" date="2018" name="Int. J. Syst. Evol. Microbiol.">
        <title>Parvibium lacunae gen. nov., sp. nov., a new member of the family Alcaligenaceae isolated from a freshwater pond.</title>
        <authorList>
            <person name="Chen W.M."/>
            <person name="Xie P.B."/>
            <person name="Hsu M.Y."/>
            <person name="Sheu S.Y."/>
        </authorList>
    </citation>
    <scope>NUCLEOTIDE SEQUENCE [LARGE SCALE GENOMIC DNA]</scope>
    <source>
        <strain evidence="2 3">KMB9</strain>
    </source>
</reference>
<name>A0A368L898_9BURK</name>
<sequence length="189" mass="19672">MYATPEQLLAAQKNTFETFFSLGEKAFSGVEKLVELNLTASKAILEESADKVKELLSVKDLQELVAFNTALAQPTTEKVLSYSRQVYDIANSTSSEFAKFAEGKVAEGNKQLVALVDSATKNAPAGSETAVALVKSAITAASSAYETVTKAAKQVVELTEANVSAATNTAVKAASAATAATGATRKKAA</sequence>
<evidence type="ECO:0000259" key="1">
    <source>
        <dbReference type="Pfam" id="PF09361"/>
    </source>
</evidence>
<dbReference type="InterPro" id="IPR018968">
    <property type="entry name" value="Phasin"/>
</dbReference>
<proteinExistence type="predicted"/>